<dbReference type="SUPFAM" id="SSF103473">
    <property type="entry name" value="MFS general substrate transporter"/>
    <property type="match status" value="1"/>
</dbReference>
<feature type="transmembrane region" description="Helical" evidence="6">
    <location>
        <begin position="530"/>
        <end position="552"/>
    </location>
</feature>
<gene>
    <name evidence="10" type="ORF">BVC80_1837g37</name>
</gene>
<feature type="transmembrane region" description="Helical" evidence="6">
    <location>
        <begin position="489"/>
        <end position="509"/>
    </location>
</feature>
<dbReference type="OMA" id="AIQNFPF"/>
<feature type="transmembrane region" description="Helical" evidence="6">
    <location>
        <begin position="75"/>
        <end position="98"/>
    </location>
</feature>
<dbReference type="Pfam" id="PF23262">
    <property type="entry name" value="NFD4_C"/>
    <property type="match status" value="1"/>
</dbReference>
<dbReference type="InterPro" id="IPR010658">
    <property type="entry name" value="Nodulin-like"/>
</dbReference>
<evidence type="ECO:0000313" key="11">
    <source>
        <dbReference type="Proteomes" id="UP000195402"/>
    </source>
</evidence>
<feature type="domain" description="Nodulin-like" evidence="8">
    <location>
        <begin position="11"/>
        <end position="276"/>
    </location>
</feature>
<feature type="transmembrane region" description="Helical" evidence="6">
    <location>
        <begin position="254"/>
        <end position="280"/>
    </location>
</feature>
<organism evidence="10 11">
    <name type="scientific">Macleaya cordata</name>
    <name type="common">Five-seeded plume-poppy</name>
    <name type="synonym">Bocconia cordata</name>
    <dbReference type="NCBI Taxonomy" id="56857"/>
    <lineage>
        <taxon>Eukaryota</taxon>
        <taxon>Viridiplantae</taxon>
        <taxon>Streptophyta</taxon>
        <taxon>Embryophyta</taxon>
        <taxon>Tracheophyta</taxon>
        <taxon>Spermatophyta</taxon>
        <taxon>Magnoliopsida</taxon>
        <taxon>Ranunculales</taxon>
        <taxon>Papaveraceae</taxon>
        <taxon>Papaveroideae</taxon>
        <taxon>Macleaya</taxon>
    </lineage>
</organism>
<evidence type="ECO:0000256" key="1">
    <source>
        <dbReference type="ARBA" id="ARBA00004141"/>
    </source>
</evidence>
<dbReference type="GO" id="GO:0016020">
    <property type="term" value="C:membrane"/>
    <property type="evidence" value="ECO:0007669"/>
    <property type="project" value="UniProtKB-SubCell"/>
</dbReference>
<evidence type="ECO:0000256" key="4">
    <source>
        <dbReference type="ARBA" id="ARBA00023136"/>
    </source>
</evidence>
<keyword evidence="2 6" id="KW-0812">Transmembrane</keyword>
<dbReference type="Pfam" id="PF06813">
    <property type="entry name" value="Nodulin-like"/>
    <property type="match status" value="1"/>
</dbReference>
<feature type="transmembrane region" description="Helical" evidence="6">
    <location>
        <begin position="452"/>
        <end position="469"/>
    </location>
</feature>
<feature type="chain" id="PRO_5013075053" evidence="7">
    <location>
        <begin position="30"/>
        <end position="569"/>
    </location>
</feature>
<feature type="compositionally biased region" description="Acidic residues" evidence="5">
    <location>
        <begin position="331"/>
        <end position="344"/>
    </location>
</feature>
<evidence type="ECO:0000259" key="8">
    <source>
        <dbReference type="Pfam" id="PF06813"/>
    </source>
</evidence>
<dbReference type="InParanoid" id="A0A200R3E9"/>
<keyword evidence="4 6" id="KW-0472">Membrane</keyword>
<evidence type="ECO:0000256" key="6">
    <source>
        <dbReference type="SAM" id="Phobius"/>
    </source>
</evidence>
<proteinExistence type="predicted"/>
<dbReference type="Proteomes" id="UP000195402">
    <property type="component" value="Unassembled WGS sequence"/>
</dbReference>
<dbReference type="PANTHER" id="PTHR21576:SF11">
    <property type="entry name" value="MAJOR FACILITATOR SUPERFAMILY PROTEIN"/>
    <property type="match status" value="1"/>
</dbReference>
<keyword evidence="11" id="KW-1185">Reference proteome</keyword>
<name>A0A200R3E9_MACCD</name>
<sequence>MLIRRHSSIVPWLSLVGVIWLQSFNGSNTDFPAYSSQLKNLLSISQIQLNNLAFASDAGKLFGWFSGVAAVFLPLWMVLTIGGILGLIGYGLQFLFVVHKISYLSYWHIFLLNILAGNSICWINTVCYMTIIRNFSFQYSQVAVGLSTSYVGLSAKVYTNIVDAISSSTSTSSSSSRSSGSVTSSRAELYLFLNSILPLMVSLITAPIFRDIMNKAEGTIIIKQEGFTVMFLITIVTGIYSVMGSLGLKKISLISPLIYAIFLGVLLLVIPLMVPVALSIREGLLKCWIKMLREKKVCSIDHDKVVAVYDDNQSRVVIEVKEQEAAAGSVVEEEEEEEEEEEDSYSTTSTSGTEIEIMRVREEIGVKEMVRRVDFWLYFFVYMFGATLGLVFMNNLGQIAESRGQAATSLVSLSSSFGSKYMLSTTASIVTLMAPIAGAFFLLVSTISTISLYIRTVIIGVCCGAFTSLTVSATTELFGVKNFSVNHNIIVANIPIGSFLFGTSAAVLYQRSSQGGASLNNGNCMGPECYRNTFLIWGSIATLGTLLAFILYTEEWYAQKHRITNKSRQ</sequence>
<feature type="region of interest" description="Disordered" evidence="5">
    <location>
        <begin position="325"/>
        <end position="351"/>
    </location>
</feature>
<evidence type="ECO:0000256" key="7">
    <source>
        <dbReference type="SAM" id="SignalP"/>
    </source>
</evidence>
<dbReference type="EMBL" id="MVGT01000438">
    <property type="protein sequence ID" value="OVA17241.1"/>
    <property type="molecule type" value="Genomic_DNA"/>
</dbReference>
<evidence type="ECO:0000313" key="10">
    <source>
        <dbReference type="EMBL" id="OVA17241.1"/>
    </source>
</evidence>
<feature type="transmembrane region" description="Helical" evidence="6">
    <location>
        <begin position="229"/>
        <end position="248"/>
    </location>
</feature>
<dbReference type="FunCoup" id="A0A200R3E9">
    <property type="interactions" value="37"/>
</dbReference>
<dbReference type="InterPro" id="IPR036259">
    <property type="entry name" value="MFS_trans_sf"/>
</dbReference>
<feature type="domain" description="NFD4 C-terminal" evidence="9">
    <location>
        <begin position="360"/>
        <end position="553"/>
    </location>
</feature>
<dbReference type="PANTHER" id="PTHR21576">
    <property type="entry name" value="UNCHARACTERIZED NODULIN-LIKE PROTEIN"/>
    <property type="match status" value="1"/>
</dbReference>
<feature type="transmembrane region" description="Helical" evidence="6">
    <location>
        <begin position="110"/>
        <end position="131"/>
    </location>
</feature>
<comment type="subcellular location">
    <subcellularLocation>
        <location evidence="1">Membrane</location>
        <topology evidence="1">Multi-pass membrane protein</topology>
    </subcellularLocation>
</comment>
<dbReference type="AlphaFoldDB" id="A0A200R3E9"/>
<feature type="signal peptide" evidence="7">
    <location>
        <begin position="1"/>
        <end position="29"/>
    </location>
</feature>
<evidence type="ECO:0000256" key="5">
    <source>
        <dbReference type="SAM" id="MobiDB-lite"/>
    </source>
</evidence>
<feature type="transmembrane region" description="Helical" evidence="6">
    <location>
        <begin position="375"/>
        <end position="393"/>
    </location>
</feature>
<dbReference type="OrthoDB" id="410267at2759"/>
<evidence type="ECO:0000256" key="3">
    <source>
        <dbReference type="ARBA" id="ARBA00022989"/>
    </source>
</evidence>
<feature type="transmembrane region" description="Helical" evidence="6">
    <location>
        <begin position="189"/>
        <end position="209"/>
    </location>
</feature>
<feature type="transmembrane region" description="Helical" evidence="6">
    <location>
        <begin position="421"/>
        <end position="445"/>
    </location>
</feature>
<keyword evidence="7" id="KW-0732">Signal</keyword>
<reference evidence="10 11" key="1">
    <citation type="journal article" date="2017" name="Mol. Plant">
        <title>The Genome of Medicinal Plant Macleaya cordata Provides New Insights into Benzylisoquinoline Alkaloids Metabolism.</title>
        <authorList>
            <person name="Liu X."/>
            <person name="Liu Y."/>
            <person name="Huang P."/>
            <person name="Ma Y."/>
            <person name="Qing Z."/>
            <person name="Tang Q."/>
            <person name="Cao H."/>
            <person name="Cheng P."/>
            <person name="Zheng Y."/>
            <person name="Yuan Z."/>
            <person name="Zhou Y."/>
            <person name="Liu J."/>
            <person name="Tang Z."/>
            <person name="Zhuo Y."/>
            <person name="Zhang Y."/>
            <person name="Yu L."/>
            <person name="Huang J."/>
            <person name="Yang P."/>
            <person name="Peng Q."/>
            <person name="Zhang J."/>
            <person name="Jiang W."/>
            <person name="Zhang Z."/>
            <person name="Lin K."/>
            <person name="Ro D.K."/>
            <person name="Chen X."/>
            <person name="Xiong X."/>
            <person name="Shang Y."/>
            <person name="Huang S."/>
            <person name="Zeng J."/>
        </authorList>
    </citation>
    <scope>NUCLEOTIDE SEQUENCE [LARGE SCALE GENOMIC DNA]</scope>
    <source>
        <strain evidence="11">cv. BLH2017</strain>
        <tissue evidence="10">Root</tissue>
    </source>
</reference>
<comment type="caution">
    <text evidence="10">The sequence shown here is derived from an EMBL/GenBank/DDBJ whole genome shotgun (WGS) entry which is preliminary data.</text>
</comment>
<accession>A0A200R3E9</accession>
<keyword evidence="3 6" id="KW-1133">Transmembrane helix</keyword>
<evidence type="ECO:0000256" key="2">
    <source>
        <dbReference type="ARBA" id="ARBA00022692"/>
    </source>
</evidence>
<dbReference type="InterPro" id="IPR056555">
    <property type="entry name" value="NFD4_C"/>
</dbReference>
<protein>
    <submittedName>
        <fullName evidence="10">Nodulin-like</fullName>
    </submittedName>
</protein>
<evidence type="ECO:0000259" key="9">
    <source>
        <dbReference type="Pfam" id="PF23262"/>
    </source>
</evidence>